<organism evidence="2 3">
    <name type="scientific">Vitis vinifera</name>
    <name type="common">Grape</name>
    <dbReference type="NCBI Taxonomy" id="29760"/>
    <lineage>
        <taxon>Eukaryota</taxon>
        <taxon>Viridiplantae</taxon>
        <taxon>Streptophyta</taxon>
        <taxon>Embryophyta</taxon>
        <taxon>Tracheophyta</taxon>
        <taxon>Spermatophyta</taxon>
        <taxon>Magnoliopsida</taxon>
        <taxon>eudicotyledons</taxon>
        <taxon>Gunneridae</taxon>
        <taxon>Pentapetalae</taxon>
        <taxon>rosids</taxon>
        <taxon>Vitales</taxon>
        <taxon>Vitaceae</taxon>
        <taxon>Viteae</taxon>
        <taxon>Vitis</taxon>
    </lineage>
</organism>
<feature type="region of interest" description="Disordered" evidence="1">
    <location>
        <begin position="25"/>
        <end position="63"/>
    </location>
</feature>
<feature type="compositionally biased region" description="Polar residues" evidence="1">
    <location>
        <begin position="25"/>
        <end position="35"/>
    </location>
</feature>
<name>A0ABY9D0J2_VITVI</name>
<reference evidence="2 3" key="1">
    <citation type="journal article" date="2023" name="Hortic Res">
        <title>The complete reference genome for grapevine (Vitis vinifera L.) genetics and breeding.</title>
        <authorList>
            <person name="Shi X."/>
            <person name="Cao S."/>
            <person name="Wang X."/>
            <person name="Huang S."/>
            <person name="Wang Y."/>
            <person name="Liu Z."/>
            <person name="Liu W."/>
            <person name="Leng X."/>
            <person name="Peng Y."/>
            <person name="Wang N."/>
            <person name="Wang Y."/>
            <person name="Ma Z."/>
            <person name="Xu X."/>
            <person name="Zhang F."/>
            <person name="Xue H."/>
            <person name="Zhong H."/>
            <person name="Wang Y."/>
            <person name="Zhang K."/>
            <person name="Velt A."/>
            <person name="Avia K."/>
            <person name="Holtgrawe D."/>
            <person name="Grimplet J."/>
            <person name="Matus J.T."/>
            <person name="Ware D."/>
            <person name="Wu X."/>
            <person name="Wang H."/>
            <person name="Liu C."/>
            <person name="Fang Y."/>
            <person name="Rustenholz C."/>
            <person name="Cheng Z."/>
            <person name="Xiao H."/>
            <person name="Zhou Y."/>
        </authorList>
    </citation>
    <scope>NUCLEOTIDE SEQUENCE [LARGE SCALE GENOMIC DNA]</scope>
    <source>
        <strain evidence="3">cv. Pinot noir / PN40024</strain>
        <tissue evidence="2">Leaf</tissue>
    </source>
</reference>
<keyword evidence="3" id="KW-1185">Reference proteome</keyword>
<protein>
    <submittedName>
        <fullName evidence="2">Uncharacterized protein</fullName>
    </submittedName>
</protein>
<evidence type="ECO:0000256" key="1">
    <source>
        <dbReference type="SAM" id="MobiDB-lite"/>
    </source>
</evidence>
<dbReference type="Proteomes" id="UP001227230">
    <property type="component" value="Chromosome 12"/>
</dbReference>
<feature type="compositionally biased region" description="Pro residues" evidence="1">
    <location>
        <begin position="47"/>
        <end position="58"/>
    </location>
</feature>
<dbReference type="EMBL" id="CP126659">
    <property type="protein sequence ID" value="WKA00255.1"/>
    <property type="molecule type" value="Genomic_DNA"/>
</dbReference>
<evidence type="ECO:0000313" key="2">
    <source>
        <dbReference type="EMBL" id="WKA00255.1"/>
    </source>
</evidence>
<evidence type="ECO:0000313" key="3">
    <source>
        <dbReference type="Proteomes" id="UP001227230"/>
    </source>
</evidence>
<accession>A0ABY9D0J2</accession>
<gene>
    <name evidence="2" type="ORF">VitviT2T_018634</name>
</gene>
<proteinExistence type="predicted"/>
<sequence length="109" mass="11913">MNQQVVTVDQFTAAMASIQETLANLRQEISGQQSRPPVAQDETPHDSLPPPPPPPVPLVPQASPYVLHSHSEVVPPAVVQALVIDDAHARMDRIEQRMRQLRVSDGSVV</sequence>